<dbReference type="InterPro" id="IPR036291">
    <property type="entry name" value="NAD(P)-bd_dom_sf"/>
</dbReference>
<dbReference type="CDD" id="cd05374">
    <property type="entry name" value="17beta-HSD-like_SDR_c"/>
    <property type="match status" value="1"/>
</dbReference>
<dbReference type="PROSITE" id="PS00061">
    <property type="entry name" value="ADH_SHORT"/>
    <property type="match status" value="1"/>
</dbReference>
<evidence type="ECO:0000256" key="1">
    <source>
        <dbReference type="ARBA" id="ARBA00006484"/>
    </source>
</evidence>
<dbReference type="Gene3D" id="3.40.50.720">
    <property type="entry name" value="NAD(P)-binding Rossmann-like Domain"/>
    <property type="match status" value="1"/>
</dbReference>
<evidence type="ECO:0000256" key="2">
    <source>
        <dbReference type="ARBA" id="ARBA00022857"/>
    </source>
</evidence>
<dbReference type="InterPro" id="IPR051911">
    <property type="entry name" value="SDR_oxidoreductase"/>
</dbReference>
<sequence>MTPRVWHITGANTGLGLELVLKVLNEGDQVVAAVRSPSKVPDSLKVDGVKVLQYDLTLSQEEMQAYAEKAFAAFGRVDVLVNNAGYAYMGTIEETEDAQVRTQFDINVFGILRTIRAFLPHFRAQAPSPSTPGSGTILNLSSIGGYRSYPSNGIYCATKFALEAITEALAAEIAPFGLTAVAVEPGYFRTSFLSGVSGGAGSGNLAPPMAVYEGTVAHSARKHMLEVDGKQPGNPVEAAARIWEFVVGEGLCKGKERRGRLPLGSDAGMEMRRVGDELVETARVYERVWRSTDYRE</sequence>
<dbReference type="PANTHER" id="PTHR43976">
    <property type="entry name" value="SHORT CHAIN DEHYDROGENASE"/>
    <property type="match status" value="1"/>
</dbReference>
<dbReference type="PANTHER" id="PTHR43976:SF16">
    <property type="entry name" value="SHORT-CHAIN DEHYDROGENASE_REDUCTASE FAMILY PROTEIN"/>
    <property type="match status" value="1"/>
</dbReference>
<dbReference type="AlphaFoldDB" id="A0AAN6RQ79"/>
<evidence type="ECO:0000313" key="5">
    <source>
        <dbReference type="EMBL" id="KAK3898789.1"/>
    </source>
</evidence>
<protein>
    <submittedName>
        <fullName evidence="5">Oxidoreductase</fullName>
    </submittedName>
</protein>
<keyword evidence="3" id="KW-0560">Oxidoreductase</keyword>
<comment type="similarity">
    <text evidence="1 4">Belongs to the short-chain dehydrogenases/reductases (SDR) family.</text>
</comment>
<reference evidence="5" key="2">
    <citation type="submission" date="2023-05" db="EMBL/GenBank/DDBJ databases">
        <authorList>
            <consortium name="Lawrence Berkeley National Laboratory"/>
            <person name="Steindorff A."/>
            <person name="Hensen N."/>
            <person name="Bonometti L."/>
            <person name="Westerberg I."/>
            <person name="Brannstrom I.O."/>
            <person name="Guillou S."/>
            <person name="Cros-Aarteil S."/>
            <person name="Calhoun S."/>
            <person name="Haridas S."/>
            <person name="Kuo A."/>
            <person name="Mondo S."/>
            <person name="Pangilinan J."/>
            <person name="Riley R."/>
            <person name="Labutti K."/>
            <person name="Andreopoulos B."/>
            <person name="Lipzen A."/>
            <person name="Chen C."/>
            <person name="Yanf M."/>
            <person name="Daum C."/>
            <person name="Ng V."/>
            <person name="Clum A."/>
            <person name="Ohm R."/>
            <person name="Martin F."/>
            <person name="Silar P."/>
            <person name="Natvig D."/>
            <person name="Lalanne C."/>
            <person name="Gautier V."/>
            <person name="Ament-Velasquez S.L."/>
            <person name="Kruys A."/>
            <person name="Hutchinson M.I."/>
            <person name="Powell A.J."/>
            <person name="Barry K."/>
            <person name="Miller A.N."/>
            <person name="Grigoriev I.V."/>
            <person name="Debuchy R."/>
            <person name="Gladieux P."/>
            <person name="Thoren M.H."/>
            <person name="Johannesson H."/>
        </authorList>
    </citation>
    <scope>NUCLEOTIDE SEQUENCE</scope>
    <source>
        <strain evidence="5">CBS 103.79</strain>
    </source>
</reference>
<reference evidence="5" key="1">
    <citation type="journal article" date="2023" name="Mol. Phylogenet. Evol.">
        <title>Genome-scale phylogeny and comparative genomics of the fungal order Sordariales.</title>
        <authorList>
            <person name="Hensen N."/>
            <person name="Bonometti L."/>
            <person name="Westerberg I."/>
            <person name="Brannstrom I.O."/>
            <person name="Guillou S."/>
            <person name="Cros-Aarteil S."/>
            <person name="Calhoun S."/>
            <person name="Haridas S."/>
            <person name="Kuo A."/>
            <person name="Mondo S."/>
            <person name="Pangilinan J."/>
            <person name="Riley R."/>
            <person name="LaButti K."/>
            <person name="Andreopoulos B."/>
            <person name="Lipzen A."/>
            <person name="Chen C."/>
            <person name="Yan M."/>
            <person name="Daum C."/>
            <person name="Ng V."/>
            <person name="Clum A."/>
            <person name="Steindorff A."/>
            <person name="Ohm R.A."/>
            <person name="Martin F."/>
            <person name="Silar P."/>
            <person name="Natvig D.O."/>
            <person name="Lalanne C."/>
            <person name="Gautier V."/>
            <person name="Ament-Velasquez S.L."/>
            <person name="Kruys A."/>
            <person name="Hutchinson M.I."/>
            <person name="Powell A.J."/>
            <person name="Barry K."/>
            <person name="Miller A.N."/>
            <person name="Grigoriev I.V."/>
            <person name="Debuchy R."/>
            <person name="Gladieux P."/>
            <person name="Hiltunen Thoren M."/>
            <person name="Johannesson H."/>
        </authorList>
    </citation>
    <scope>NUCLEOTIDE SEQUENCE</scope>
    <source>
        <strain evidence="5">CBS 103.79</strain>
    </source>
</reference>
<name>A0AAN6RQ79_9PEZI</name>
<evidence type="ECO:0000256" key="4">
    <source>
        <dbReference type="RuleBase" id="RU000363"/>
    </source>
</evidence>
<dbReference type="PRINTS" id="PR00080">
    <property type="entry name" value="SDRFAMILY"/>
</dbReference>
<dbReference type="Proteomes" id="UP001303889">
    <property type="component" value="Unassembled WGS sequence"/>
</dbReference>
<evidence type="ECO:0000313" key="6">
    <source>
        <dbReference type="Proteomes" id="UP001303889"/>
    </source>
</evidence>
<dbReference type="EMBL" id="MU855880">
    <property type="protein sequence ID" value="KAK3898789.1"/>
    <property type="molecule type" value="Genomic_DNA"/>
</dbReference>
<dbReference type="PRINTS" id="PR00081">
    <property type="entry name" value="GDHRDH"/>
</dbReference>
<proteinExistence type="inferred from homology"/>
<dbReference type="SUPFAM" id="SSF51735">
    <property type="entry name" value="NAD(P)-binding Rossmann-fold domains"/>
    <property type="match status" value="1"/>
</dbReference>
<keyword evidence="2" id="KW-0521">NADP</keyword>
<dbReference type="Pfam" id="PF00106">
    <property type="entry name" value="adh_short"/>
    <property type="match status" value="1"/>
</dbReference>
<accession>A0AAN6RQ79</accession>
<dbReference type="InterPro" id="IPR002347">
    <property type="entry name" value="SDR_fam"/>
</dbReference>
<dbReference type="GO" id="GO:0016491">
    <property type="term" value="F:oxidoreductase activity"/>
    <property type="evidence" value="ECO:0007669"/>
    <property type="project" value="UniProtKB-KW"/>
</dbReference>
<gene>
    <name evidence="5" type="ORF">C8A05DRAFT_18686</name>
</gene>
<keyword evidence="6" id="KW-1185">Reference proteome</keyword>
<organism evidence="5 6">
    <name type="scientific">Staphylotrichum tortipilum</name>
    <dbReference type="NCBI Taxonomy" id="2831512"/>
    <lineage>
        <taxon>Eukaryota</taxon>
        <taxon>Fungi</taxon>
        <taxon>Dikarya</taxon>
        <taxon>Ascomycota</taxon>
        <taxon>Pezizomycotina</taxon>
        <taxon>Sordariomycetes</taxon>
        <taxon>Sordariomycetidae</taxon>
        <taxon>Sordariales</taxon>
        <taxon>Chaetomiaceae</taxon>
        <taxon>Staphylotrichum</taxon>
    </lineage>
</organism>
<dbReference type="InterPro" id="IPR020904">
    <property type="entry name" value="Sc_DH/Rdtase_CS"/>
</dbReference>
<comment type="caution">
    <text evidence="5">The sequence shown here is derived from an EMBL/GenBank/DDBJ whole genome shotgun (WGS) entry which is preliminary data.</text>
</comment>
<evidence type="ECO:0000256" key="3">
    <source>
        <dbReference type="ARBA" id="ARBA00023002"/>
    </source>
</evidence>